<reference evidence="1" key="1">
    <citation type="submission" date="2022-05" db="EMBL/GenBank/DDBJ databases">
        <title>The Musa troglodytarum L. genome provides insights into the mechanism of non-climacteric behaviour and enrichment of carotenoids.</title>
        <authorList>
            <person name="Wang J."/>
        </authorList>
    </citation>
    <scope>NUCLEOTIDE SEQUENCE</scope>
    <source>
        <tissue evidence="1">Leaf</tissue>
    </source>
</reference>
<organism evidence="1 2">
    <name type="scientific">Musa troglodytarum</name>
    <name type="common">fe'i banana</name>
    <dbReference type="NCBI Taxonomy" id="320322"/>
    <lineage>
        <taxon>Eukaryota</taxon>
        <taxon>Viridiplantae</taxon>
        <taxon>Streptophyta</taxon>
        <taxon>Embryophyta</taxon>
        <taxon>Tracheophyta</taxon>
        <taxon>Spermatophyta</taxon>
        <taxon>Magnoliopsida</taxon>
        <taxon>Liliopsida</taxon>
        <taxon>Zingiberales</taxon>
        <taxon>Musaceae</taxon>
        <taxon>Musa</taxon>
    </lineage>
</organism>
<sequence>MQKRRLLLTHSRRPFLSASVWFLVSAAVHESEGQGVGRQAEETRKP</sequence>
<evidence type="ECO:0000313" key="1">
    <source>
        <dbReference type="EMBL" id="URE09414.1"/>
    </source>
</evidence>
<dbReference type="AlphaFoldDB" id="A0A9E7GCE9"/>
<dbReference type="Proteomes" id="UP001055439">
    <property type="component" value="Chromosome 6"/>
</dbReference>
<keyword evidence="2" id="KW-1185">Reference proteome</keyword>
<name>A0A9E7GCE9_9LILI</name>
<gene>
    <name evidence="1" type="ORF">MUK42_30502</name>
</gene>
<protein>
    <submittedName>
        <fullName evidence="1">Uncharacterized protein</fullName>
    </submittedName>
</protein>
<evidence type="ECO:0000313" key="2">
    <source>
        <dbReference type="Proteomes" id="UP001055439"/>
    </source>
</evidence>
<accession>A0A9E7GCE9</accession>
<proteinExistence type="predicted"/>
<dbReference type="EMBL" id="CP097508">
    <property type="protein sequence ID" value="URE09414.1"/>
    <property type="molecule type" value="Genomic_DNA"/>
</dbReference>